<protein>
    <submittedName>
        <fullName evidence="4">Endonuclease/exonuclease/phosphatase family protein</fullName>
    </submittedName>
</protein>
<evidence type="ECO:0000256" key="1">
    <source>
        <dbReference type="SAM" id="MobiDB-lite"/>
    </source>
</evidence>
<keyword evidence="4" id="KW-0540">Nuclease</keyword>
<proteinExistence type="predicted"/>
<dbReference type="Gene3D" id="3.60.10.10">
    <property type="entry name" value="Endonuclease/exonuclease/phosphatase"/>
    <property type="match status" value="1"/>
</dbReference>
<keyword evidence="2" id="KW-0472">Membrane</keyword>
<comment type="caution">
    <text evidence="4">The sequence shown here is derived from an EMBL/GenBank/DDBJ whole genome shotgun (WGS) entry which is preliminary data.</text>
</comment>
<dbReference type="SUPFAM" id="SSF56219">
    <property type="entry name" value="DNase I-like"/>
    <property type="match status" value="1"/>
</dbReference>
<gene>
    <name evidence="4" type="ORF">FJM51_01165</name>
</gene>
<evidence type="ECO:0000256" key="2">
    <source>
        <dbReference type="SAM" id="Phobius"/>
    </source>
</evidence>
<feature type="transmembrane region" description="Helical" evidence="2">
    <location>
        <begin position="67"/>
        <end position="85"/>
    </location>
</feature>
<dbReference type="GO" id="GO:0004519">
    <property type="term" value="F:endonuclease activity"/>
    <property type="evidence" value="ECO:0007669"/>
    <property type="project" value="UniProtKB-KW"/>
</dbReference>
<dbReference type="Pfam" id="PF03372">
    <property type="entry name" value="Exo_endo_phos"/>
    <property type="match status" value="1"/>
</dbReference>
<feature type="region of interest" description="Disordered" evidence="1">
    <location>
        <begin position="332"/>
        <end position="361"/>
    </location>
</feature>
<feature type="compositionally biased region" description="Basic residues" evidence="1">
    <location>
        <begin position="351"/>
        <end position="361"/>
    </location>
</feature>
<dbReference type="AlphaFoldDB" id="A0A501X0A2"/>
<keyword evidence="2" id="KW-0812">Transmembrane</keyword>
<sequence length="361" mass="40003">MADLALRLARVAIWIATSAILVATLLPLWDSNRWWVRILDFPRLQIAILGGAMLIAALFLLPGPGRWLVPALMIAACGYQIARIFPYTPLAPTEIGLAPDAPDSVSILSANVLMENRDHDAVARLIGERAPDILLLMETDQRWVDALAPVLETYDTVLREPKDNHYGMVFATRLPVEAARITRLTTDDTPSVFAELTGPGGRTFRFVGLHPRPPMPGQSTRDRDAQIYYAARFAAKSGVPLIVTGDFNDVAWSDTSRLFKHVGQYVDPRIGRGFFASFDAKKPFWRFPIDQFYATPDVAVVGFERLRYVGSDHFPIAAVIRLDAELAGRLNTPPAPLSEEQEGEVRESVARTRKLLGHAPP</sequence>
<organism evidence="4 5">
    <name type="scientific">Amaricoccus solimangrovi</name>
    <dbReference type="NCBI Taxonomy" id="2589815"/>
    <lineage>
        <taxon>Bacteria</taxon>
        <taxon>Pseudomonadati</taxon>
        <taxon>Pseudomonadota</taxon>
        <taxon>Alphaproteobacteria</taxon>
        <taxon>Rhodobacterales</taxon>
        <taxon>Paracoccaceae</taxon>
        <taxon>Amaricoccus</taxon>
    </lineage>
</organism>
<dbReference type="GO" id="GO:0004527">
    <property type="term" value="F:exonuclease activity"/>
    <property type="evidence" value="ECO:0007669"/>
    <property type="project" value="UniProtKB-KW"/>
</dbReference>
<dbReference type="RefSeq" id="WP_140452265.1">
    <property type="nucleotide sequence ID" value="NZ_VFRP01000001.1"/>
</dbReference>
<dbReference type="EMBL" id="VFRP01000001">
    <property type="protein sequence ID" value="TPE53687.1"/>
    <property type="molecule type" value="Genomic_DNA"/>
</dbReference>
<feature type="domain" description="Endonuclease/exonuclease/phosphatase" evidence="3">
    <location>
        <begin position="108"/>
        <end position="313"/>
    </location>
</feature>
<accession>A0A501X0A2</accession>
<dbReference type="InterPro" id="IPR005135">
    <property type="entry name" value="Endo/exonuclease/phosphatase"/>
</dbReference>
<reference evidence="4 5" key="1">
    <citation type="submission" date="2019-06" db="EMBL/GenBank/DDBJ databases">
        <title>A novel bacterium of genus Amaricoccus, isolated from marine sediment.</title>
        <authorList>
            <person name="Huang H."/>
            <person name="Mo K."/>
            <person name="Hu Y."/>
        </authorList>
    </citation>
    <scope>NUCLEOTIDE SEQUENCE [LARGE SCALE GENOMIC DNA]</scope>
    <source>
        <strain evidence="4 5">HB172011</strain>
    </source>
</reference>
<keyword evidence="5" id="KW-1185">Reference proteome</keyword>
<evidence type="ECO:0000259" key="3">
    <source>
        <dbReference type="Pfam" id="PF03372"/>
    </source>
</evidence>
<feature type="transmembrane region" description="Helical" evidence="2">
    <location>
        <begin position="12"/>
        <end position="29"/>
    </location>
</feature>
<evidence type="ECO:0000313" key="4">
    <source>
        <dbReference type="EMBL" id="TPE53687.1"/>
    </source>
</evidence>
<dbReference type="InterPro" id="IPR036691">
    <property type="entry name" value="Endo/exonu/phosph_ase_sf"/>
</dbReference>
<keyword evidence="4" id="KW-0378">Hydrolase</keyword>
<evidence type="ECO:0000313" key="5">
    <source>
        <dbReference type="Proteomes" id="UP000319255"/>
    </source>
</evidence>
<keyword evidence="2" id="KW-1133">Transmembrane helix</keyword>
<keyword evidence="4" id="KW-0269">Exonuclease</keyword>
<name>A0A501X0A2_9RHOB</name>
<feature type="transmembrane region" description="Helical" evidence="2">
    <location>
        <begin position="41"/>
        <end position="61"/>
    </location>
</feature>
<keyword evidence="4" id="KW-0255">Endonuclease</keyword>
<dbReference type="OrthoDB" id="9796594at2"/>
<dbReference type="Proteomes" id="UP000319255">
    <property type="component" value="Unassembled WGS sequence"/>
</dbReference>